<dbReference type="Gramene" id="ERN10632">
    <property type="protein sequence ID" value="ERN10632"/>
    <property type="gene ID" value="AMTR_s00028p00188160"/>
</dbReference>
<dbReference type="STRING" id="13333.W1PKU3"/>
<dbReference type="EMBL" id="KI392812">
    <property type="protein sequence ID" value="ERN10632.1"/>
    <property type="molecule type" value="Genomic_DNA"/>
</dbReference>
<organism evidence="1 2">
    <name type="scientific">Amborella trichopoda</name>
    <dbReference type="NCBI Taxonomy" id="13333"/>
    <lineage>
        <taxon>Eukaryota</taxon>
        <taxon>Viridiplantae</taxon>
        <taxon>Streptophyta</taxon>
        <taxon>Embryophyta</taxon>
        <taxon>Tracheophyta</taxon>
        <taxon>Spermatophyta</taxon>
        <taxon>Magnoliopsida</taxon>
        <taxon>Amborellales</taxon>
        <taxon>Amborellaceae</taxon>
        <taxon>Amborella</taxon>
    </lineage>
</organism>
<dbReference type="PANTHER" id="PTHR34033:SF1">
    <property type="entry name" value="AP-5 COMPLEX SUBUNIT BETA-1"/>
    <property type="match status" value="1"/>
</dbReference>
<reference evidence="2" key="1">
    <citation type="journal article" date="2013" name="Science">
        <title>The Amborella genome and the evolution of flowering plants.</title>
        <authorList>
            <consortium name="Amborella Genome Project"/>
        </authorList>
    </citation>
    <scope>NUCLEOTIDE SEQUENCE [LARGE SCALE GENOMIC DNA]</scope>
</reference>
<dbReference type="InterPro" id="IPR038741">
    <property type="entry name" value="AP5B1"/>
</dbReference>
<dbReference type="Proteomes" id="UP000017836">
    <property type="component" value="Unassembled WGS sequence"/>
</dbReference>
<dbReference type="GO" id="GO:0016197">
    <property type="term" value="P:endosomal transport"/>
    <property type="evidence" value="ECO:0007669"/>
    <property type="project" value="InterPro"/>
</dbReference>
<dbReference type="AlphaFoldDB" id="W1PKU3"/>
<sequence length="135" mass="15040">MEKLGRQLSVQDWKTIIEDFQLGPVKQGKWLALYPRLTILELALFNVLRKDFLLKSHVIVFMAEFSEILIPEADVDEGLGSVLEALRALVQAPVDGVSVSYALKEQMIVSVTSVFIVADGLHKSSHRLGAFARCD</sequence>
<dbReference type="PANTHER" id="PTHR34033">
    <property type="entry name" value="AP-5 COMPLEX SUBUNIT BETA-1"/>
    <property type="match status" value="1"/>
</dbReference>
<proteinExistence type="predicted"/>
<evidence type="ECO:0000313" key="1">
    <source>
        <dbReference type="EMBL" id="ERN10632.1"/>
    </source>
</evidence>
<accession>W1PKU3</accession>
<gene>
    <name evidence="1" type="ORF">AMTR_s00028p00188160</name>
</gene>
<protein>
    <submittedName>
        <fullName evidence="1">Uncharacterized protein</fullName>
    </submittedName>
</protein>
<name>W1PKU3_AMBTC</name>
<keyword evidence="2" id="KW-1185">Reference proteome</keyword>
<dbReference type="HOGENOM" id="CLU_1888562_0_0_1"/>
<dbReference type="OMA" id="EDFQLGP"/>
<evidence type="ECO:0000313" key="2">
    <source>
        <dbReference type="Proteomes" id="UP000017836"/>
    </source>
</evidence>
<dbReference type="eggNOG" id="ENOG502QVTX">
    <property type="taxonomic scope" value="Eukaryota"/>
</dbReference>